<keyword evidence="2" id="KW-1185">Reference proteome</keyword>
<gene>
    <name evidence="1" type="ORF">SAMN02745753_04128</name>
</gene>
<evidence type="ECO:0000313" key="1">
    <source>
        <dbReference type="EMBL" id="SHG56272.1"/>
    </source>
</evidence>
<dbReference type="OrthoDB" id="8768428at2"/>
<protein>
    <recommendedName>
        <fullName evidence="3">Phage integrase family protein</fullName>
    </recommendedName>
</protein>
<reference evidence="2" key="1">
    <citation type="submission" date="2016-11" db="EMBL/GenBank/DDBJ databases">
        <authorList>
            <person name="Varghese N."/>
            <person name="Submissions S."/>
        </authorList>
    </citation>
    <scope>NUCLEOTIDE SEQUENCE [LARGE SCALE GENOMIC DNA]</scope>
    <source>
        <strain evidence="2">DSM 16579</strain>
    </source>
</reference>
<evidence type="ECO:0000313" key="2">
    <source>
        <dbReference type="Proteomes" id="UP000184517"/>
    </source>
</evidence>
<dbReference type="RefSeq" id="WP_072841702.1">
    <property type="nucleotide sequence ID" value="NZ_FQVF01000024.1"/>
</dbReference>
<dbReference type="EMBL" id="FQVF01000024">
    <property type="protein sequence ID" value="SHG56272.1"/>
    <property type="molecule type" value="Genomic_DNA"/>
</dbReference>
<dbReference type="Proteomes" id="UP000184517">
    <property type="component" value="Unassembled WGS sequence"/>
</dbReference>
<dbReference type="AlphaFoldDB" id="A0A1M5KTT4"/>
<evidence type="ECO:0008006" key="3">
    <source>
        <dbReference type="Google" id="ProtNLM"/>
    </source>
</evidence>
<sequence length="688" mass="78750">MNILPLFVESADDLFNPDPVTTTNFVPAIDHVMSRGFDGHIKSVYGDPMWDYSMYVGASTRFHIERFIQEVCTEENADSYRYEFKIILFLLIYRSTARAINTIAELFNILKRHTRLAIKQRLTIRESLQDNSTLDFIVHDPKLDKKQIARRLLDANNLFSALHRISVQIEGFDIFPSNDAFKYLGELIKEYPLISQQTPVIPTRILSHRIKTCLDYIDRFIALKDCYECLMEFRHRFVRDYIAEGGSPRVARDNAAKAFAEELKKDKYSEFVEYFEIEEFQNLKGVPQKVRIPIREMIHAFSGMRKEECNSVAMDGFRFKTIGRNRIAVIRTYTTKMAKESGYFADWVTSPEIEKAFEAANIINRVTLKYEYGLDPVMVDESSVPLFLSVNTRKRANKGALFDLPIQKASFKGWLWKQHRLNRDPEIIVSHVDMAEILLIDPNASAESLKPGIEVGKHFEFQSHMYRRSLAVYAARSGLVSLPTLKAQFKHIAIQTSAFYGNDAAFAKNFILPKSSDISFDASVISQRGFIKEFQDELAEGQVERLYSEVITADEIVFGGMGSLIQKQKISGKLPTLFTDREKTKKQVKQGRLRCTETPLGNCMAVEVCDRIAFSSITTCVGCGYSVFNNRSVPLLVKTKVDYQGRLERFGTGTPYGKQLEKDIRDIETTLEMRNKLINTVDITDGRA</sequence>
<name>A0A1M5KTT4_9GAMM</name>
<organism evidence="1 2">
    <name type="scientific">Marinomonas polaris DSM 16579</name>
    <dbReference type="NCBI Taxonomy" id="1122206"/>
    <lineage>
        <taxon>Bacteria</taxon>
        <taxon>Pseudomonadati</taxon>
        <taxon>Pseudomonadota</taxon>
        <taxon>Gammaproteobacteria</taxon>
        <taxon>Oceanospirillales</taxon>
        <taxon>Oceanospirillaceae</taxon>
        <taxon>Marinomonas</taxon>
    </lineage>
</organism>
<proteinExistence type="predicted"/>
<accession>A0A1M5KTT4</accession>
<dbReference type="STRING" id="1122206.SAMN02745753_04128"/>